<dbReference type="CDD" id="cd07984">
    <property type="entry name" value="LPLAT_LABLAT-like"/>
    <property type="match status" value="1"/>
</dbReference>
<evidence type="ECO:0000313" key="9">
    <source>
        <dbReference type="Proteomes" id="UP000248198"/>
    </source>
</evidence>
<keyword evidence="5 7" id="KW-0472">Membrane</keyword>
<keyword evidence="6" id="KW-0012">Acyltransferase</keyword>
<protein>
    <submittedName>
        <fullName evidence="8">KDO2-lipid IV(A) lauroyltransferase</fullName>
    </submittedName>
</protein>
<dbReference type="PANTHER" id="PTHR30606">
    <property type="entry name" value="LIPID A BIOSYNTHESIS LAUROYL ACYLTRANSFERASE"/>
    <property type="match status" value="1"/>
</dbReference>
<name>A0A318UIY5_9SPHI</name>
<dbReference type="EMBL" id="QKLU01000003">
    <property type="protein sequence ID" value="PYF75048.1"/>
    <property type="molecule type" value="Genomic_DNA"/>
</dbReference>
<dbReference type="AlphaFoldDB" id="A0A318UIY5"/>
<dbReference type="PANTHER" id="PTHR30606:SF10">
    <property type="entry name" value="PHOSPHATIDYLINOSITOL MANNOSIDE ACYLTRANSFERASE"/>
    <property type="match status" value="1"/>
</dbReference>
<gene>
    <name evidence="8" type="ORF">B0O44_103495</name>
</gene>
<evidence type="ECO:0000256" key="7">
    <source>
        <dbReference type="SAM" id="Phobius"/>
    </source>
</evidence>
<sequence length="292" mass="34137">MMTRKARYDLLYFLVYPPLYLLSMLPYYLSNILIGRLLFFLSYRVFRYRYNVVLQNLSRALPLKTYEEVELLAREFYLHLAGLAVEITRFFSISSREQLKQVRISNPELLDTYYQQNRNVIAVLGHYGNWECLNILPMLLPFQVNAIYKPLSNKIMGKLVHRIRTRFGMRMIPASQALRQLLKTHEQPQLSLFIADQFPGLQAKCRVDFMNQSTLMFNGAEKLAIATNSVVIYIDILPLGHNSWRVNFSPITEIAPQTSSGQITAAFSKKLQQTISISPAYWLWSHKRWKEN</sequence>
<proteinExistence type="predicted"/>
<dbReference type="Pfam" id="PF03279">
    <property type="entry name" value="Lip_A_acyltrans"/>
    <property type="match status" value="1"/>
</dbReference>
<dbReference type="Proteomes" id="UP000248198">
    <property type="component" value="Unassembled WGS sequence"/>
</dbReference>
<dbReference type="OrthoDB" id="9801955at2"/>
<feature type="transmembrane region" description="Helical" evidence="7">
    <location>
        <begin position="20"/>
        <end position="41"/>
    </location>
</feature>
<dbReference type="InterPro" id="IPR004960">
    <property type="entry name" value="LipA_acyltrans"/>
</dbReference>
<keyword evidence="7" id="KW-1133">Transmembrane helix</keyword>
<comment type="caution">
    <text evidence="8">The sequence shown here is derived from an EMBL/GenBank/DDBJ whole genome shotgun (WGS) entry which is preliminary data.</text>
</comment>
<evidence type="ECO:0000256" key="4">
    <source>
        <dbReference type="ARBA" id="ARBA00022679"/>
    </source>
</evidence>
<dbReference type="RefSeq" id="WP_110830040.1">
    <property type="nucleotide sequence ID" value="NZ_QKLU01000003.1"/>
</dbReference>
<comment type="subcellular location">
    <subcellularLocation>
        <location evidence="1">Cell inner membrane</location>
    </subcellularLocation>
</comment>
<accession>A0A318UIY5</accession>
<reference evidence="8 9" key="1">
    <citation type="submission" date="2018-06" db="EMBL/GenBank/DDBJ databases">
        <title>Genomic Encyclopedia of Archaeal and Bacterial Type Strains, Phase II (KMG-II): from individual species to whole genera.</title>
        <authorList>
            <person name="Goeker M."/>
        </authorList>
    </citation>
    <scope>NUCLEOTIDE SEQUENCE [LARGE SCALE GENOMIC DNA]</scope>
    <source>
        <strain evidence="8 9">DSM 27372</strain>
    </source>
</reference>
<evidence type="ECO:0000313" key="8">
    <source>
        <dbReference type="EMBL" id="PYF75048.1"/>
    </source>
</evidence>
<evidence type="ECO:0000256" key="1">
    <source>
        <dbReference type="ARBA" id="ARBA00004533"/>
    </source>
</evidence>
<dbReference type="GO" id="GO:0005886">
    <property type="term" value="C:plasma membrane"/>
    <property type="evidence" value="ECO:0007669"/>
    <property type="project" value="UniProtKB-SubCell"/>
</dbReference>
<keyword evidence="3" id="KW-0997">Cell inner membrane</keyword>
<keyword evidence="9" id="KW-1185">Reference proteome</keyword>
<dbReference type="GO" id="GO:0009247">
    <property type="term" value="P:glycolipid biosynthetic process"/>
    <property type="evidence" value="ECO:0007669"/>
    <property type="project" value="UniProtKB-ARBA"/>
</dbReference>
<evidence type="ECO:0000256" key="3">
    <source>
        <dbReference type="ARBA" id="ARBA00022519"/>
    </source>
</evidence>
<evidence type="ECO:0000256" key="5">
    <source>
        <dbReference type="ARBA" id="ARBA00023136"/>
    </source>
</evidence>
<evidence type="ECO:0000256" key="2">
    <source>
        <dbReference type="ARBA" id="ARBA00022475"/>
    </source>
</evidence>
<keyword evidence="7" id="KW-0812">Transmembrane</keyword>
<keyword evidence="4 8" id="KW-0808">Transferase</keyword>
<evidence type="ECO:0000256" key="6">
    <source>
        <dbReference type="ARBA" id="ARBA00023315"/>
    </source>
</evidence>
<keyword evidence="2" id="KW-1003">Cell membrane</keyword>
<dbReference type="GO" id="GO:0016746">
    <property type="term" value="F:acyltransferase activity"/>
    <property type="evidence" value="ECO:0007669"/>
    <property type="project" value="UniProtKB-KW"/>
</dbReference>
<organism evidence="8 9">
    <name type="scientific">Pedobacter nutrimenti</name>
    <dbReference type="NCBI Taxonomy" id="1241337"/>
    <lineage>
        <taxon>Bacteria</taxon>
        <taxon>Pseudomonadati</taxon>
        <taxon>Bacteroidota</taxon>
        <taxon>Sphingobacteriia</taxon>
        <taxon>Sphingobacteriales</taxon>
        <taxon>Sphingobacteriaceae</taxon>
        <taxon>Pedobacter</taxon>
    </lineage>
</organism>